<reference evidence="2 3" key="1">
    <citation type="journal article" date="2019" name="Nat. Ecol. Evol.">
        <title>Megaphylogeny resolves global patterns of mushroom evolution.</title>
        <authorList>
            <person name="Varga T."/>
            <person name="Krizsan K."/>
            <person name="Foldi C."/>
            <person name="Dima B."/>
            <person name="Sanchez-Garcia M."/>
            <person name="Sanchez-Ramirez S."/>
            <person name="Szollosi G.J."/>
            <person name="Szarkandi J.G."/>
            <person name="Papp V."/>
            <person name="Albert L."/>
            <person name="Andreopoulos W."/>
            <person name="Angelini C."/>
            <person name="Antonin V."/>
            <person name="Barry K.W."/>
            <person name="Bougher N.L."/>
            <person name="Buchanan P."/>
            <person name="Buyck B."/>
            <person name="Bense V."/>
            <person name="Catcheside P."/>
            <person name="Chovatia M."/>
            <person name="Cooper J."/>
            <person name="Damon W."/>
            <person name="Desjardin D."/>
            <person name="Finy P."/>
            <person name="Geml J."/>
            <person name="Haridas S."/>
            <person name="Hughes K."/>
            <person name="Justo A."/>
            <person name="Karasinski D."/>
            <person name="Kautmanova I."/>
            <person name="Kiss B."/>
            <person name="Kocsube S."/>
            <person name="Kotiranta H."/>
            <person name="LaButti K.M."/>
            <person name="Lechner B.E."/>
            <person name="Liimatainen K."/>
            <person name="Lipzen A."/>
            <person name="Lukacs Z."/>
            <person name="Mihaltcheva S."/>
            <person name="Morgado L.N."/>
            <person name="Niskanen T."/>
            <person name="Noordeloos M.E."/>
            <person name="Ohm R.A."/>
            <person name="Ortiz-Santana B."/>
            <person name="Ovrebo C."/>
            <person name="Racz N."/>
            <person name="Riley R."/>
            <person name="Savchenko A."/>
            <person name="Shiryaev A."/>
            <person name="Soop K."/>
            <person name="Spirin V."/>
            <person name="Szebenyi C."/>
            <person name="Tomsovsky M."/>
            <person name="Tulloss R.E."/>
            <person name="Uehling J."/>
            <person name="Grigoriev I.V."/>
            <person name="Vagvolgyi C."/>
            <person name="Papp T."/>
            <person name="Martin F.M."/>
            <person name="Miettinen O."/>
            <person name="Hibbett D.S."/>
            <person name="Nagy L.G."/>
        </authorList>
    </citation>
    <scope>NUCLEOTIDE SEQUENCE [LARGE SCALE GENOMIC DNA]</scope>
    <source>
        <strain evidence="2 3">CBS 166.37</strain>
    </source>
</reference>
<feature type="chain" id="PRO_5023021350" description="Secreted protein" evidence="1">
    <location>
        <begin position="21"/>
        <end position="73"/>
    </location>
</feature>
<dbReference type="OrthoDB" id="3044727at2759"/>
<dbReference type="Proteomes" id="UP000308652">
    <property type="component" value="Unassembled WGS sequence"/>
</dbReference>
<sequence>MQSKIFTAFFVVCMTVLVSAAPVPLPDSSIVAIREVPQFIQLETESSAPPVAREASPEPQPEAKPGCFRYFCF</sequence>
<dbReference type="AlphaFoldDB" id="A0A5C3MU44"/>
<keyword evidence="1" id="KW-0732">Signal</keyword>
<organism evidence="2 3">
    <name type="scientific">Crucibulum laeve</name>
    <dbReference type="NCBI Taxonomy" id="68775"/>
    <lineage>
        <taxon>Eukaryota</taxon>
        <taxon>Fungi</taxon>
        <taxon>Dikarya</taxon>
        <taxon>Basidiomycota</taxon>
        <taxon>Agaricomycotina</taxon>
        <taxon>Agaricomycetes</taxon>
        <taxon>Agaricomycetidae</taxon>
        <taxon>Agaricales</taxon>
        <taxon>Agaricineae</taxon>
        <taxon>Nidulariaceae</taxon>
        <taxon>Crucibulum</taxon>
    </lineage>
</organism>
<feature type="signal peptide" evidence="1">
    <location>
        <begin position="1"/>
        <end position="20"/>
    </location>
</feature>
<name>A0A5C3MU44_9AGAR</name>
<accession>A0A5C3MU44</accession>
<dbReference type="EMBL" id="ML213590">
    <property type="protein sequence ID" value="TFK44911.1"/>
    <property type="molecule type" value="Genomic_DNA"/>
</dbReference>
<evidence type="ECO:0000313" key="3">
    <source>
        <dbReference type="Proteomes" id="UP000308652"/>
    </source>
</evidence>
<proteinExistence type="predicted"/>
<protein>
    <recommendedName>
        <fullName evidence="4">Secreted protein</fullName>
    </recommendedName>
</protein>
<keyword evidence="3" id="KW-1185">Reference proteome</keyword>
<gene>
    <name evidence="2" type="ORF">BDQ12DRAFT_718049</name>
</gene>
<evidence type="ECO:0000256" key="1">
    <source>
        <dbReference type="SAM" id="SignalP"/>
    </source>
</evidence>
<evidence type="ECO:0008006" key="4">
    <source>
        <dbReference type="Google" id="ProtNLM"/>
    </source>
</evidence>
<evidence type="ECO:0000313" key="2">
    <source>
        <dbReference type="EMBL" id="TFK44911.1"/>
    </source>
</evidence>